<evidence type="ECO:0000313" key="2">
    <source>
        <dbReference type="EMBL" id="KHN81725.1"/>
    </source>
</evidence>
<organism evidence="2 3">
    <name type="scientific">Toxocara canis</name>
    <name type="common">Canine roundworm</name>
    <dbReference type="NCBI Taxonomy" id="6265"/>
    <lineage>
        <taxon>Eukaryota</taxon>
        <taxon>Metazoa</taxon>
        <taxon>Ecdysozoa</taxon>
        <taxon>Nematoda</taxon>
        <taxon>Chromadorea</taxon>
        <taxon>Rhabditida</taxon>
        <taxon>Spirurina</taxon>
        <taxon>Ascaridomorpha</taxon>
        <taxon>Ascaridoidea</taxon>
        <taxon>Toxocaridae</taxon>
        <taxon>Toxocara</taxon>
    </lineage>
</organism>
<dbReference type="Gene3D" id="6.10.140.1430">
    <property type="match status" value="1"/>
</dbReference>
<keyword evidence="1" id="KW-0812">Transmembrane</keyword>
<dbReference type="EMBL" id="JPKZ01001475">
    <property type="protein sequence ID" value="KHN81725.1"/>
    <property type="molecule type" value="Genomic_DNA"/>
</dbReference>
<evidence type="ECO:0000313" key="3">
    <source>
        <dbReference type="Proteomes" id="UP000031036"/>
    </source>
</evidence>
<dbReference type="AlphaFoldDB" id="A0A0B2VL43"/>
<accession>A0A0B2VL43</accession>
<protein>
    <submittedName>
        <fullName evidence="2">Uncharacterized protein</fullName>
    </submittedName>
</protein>
<sequence>MSNQKQQNNCPLPVSLHSEMTNAPPKVLGELTLSDHRTTQIKMNKGWPSECQGEIMTYQHRQTGRDLHSIYVWRYFVALHTAFEAYVVATAMAEKGVLDKAKEKVGGAVEAVKETASHACHKAEEAGSHVKHAAENATHKLGEMVHANEKSGMQLRNQQFPEDIEEDAIELTGVINSIDSTLNYWWQTSLSIFFSPSKIAPHIGSRLSEVVFFSDVSFFFPFSFFLIKFCLISIIFYCIINERRSAQIDDKFLLLNVFRIINLRLWNYVSKAYRFQSGYQFQSGHQFQSGYRPRYMYIAKVY</sequence>
<comment type="caution">
    <text evidence="2">The sequence shown here is derived from an EMBL/GenBank/DDBJ whole genome shotgun (WGS) entry which is preliminary data.</text>
</comment>
<reference evidence="2 3" key="1">
    <citation type="submission" date="2014-11" db="EMBL/GenBank/DDBJ databases">
        <title>Genetic blueprint of the zoonotic pathogen Toxocara canis.</title>
        <authorList>
            <person name="Zhu X.-Q."/>
            <person name="Korhonen P.K."/>
            <person name="Cai H."/>
            <person name="Young N.D."/>
            <person name="Nejsum P."/>
            <person name="von Samson-Himmelstjerna G."/>
            <person name="Boag P.R."/>
            <person name="Tan P."/>
            <person name="Li Q."/>
            <person name="Min J."/>
            <person name="Yang Y."/>
            <person name="Wang X."/>
            <person name="Fang X."/>
            <person name="Hall R.S."/>
            <person name="Hofmann A."/>
            <person name="Sternberg P.W."/>
            <person name="Jex A.R."/>
            <person name="Gasser R.B."/>
        </authorList>
    </citation>
    <scope>NUCLEOTIDE SEQUENCE [LARGE SCALE GENOMIC DNA]</scope>
    <source>
        <strain evidence="2">PN_DK_2014</strain>
    </source>
</reference>
<gene>
    <name evidence="2" type="ORF">Tcan_07201</name>
</gene>
<keyword evidence="1" id="KW-0472">Membrane</keyword>
<feature type="transmembrane region" description="Helical" evidence="1">
    <location>
        <begin position="218"/>
        <end position="240"/>
    </location>
</feature>
<evidence type="ECO:0000256" key="1">
    <source>
        <dbReference type="SAM" id="Phobius"/>
    </source>
</evidence>
<keyword evidence="3" id="KW-1185">Reference proteome</keyword>
<proteinExistence type="predicted"/>
<dbReference type="Proteomes" id="UP000031036">
    <property type="component" value="Unassembled WGS sequence"/>
</dbReference>
<keyword evidence="1" id="KW-1133">Transmembrane helix</keyword>
<name>A0A0B2VL43_TOXCA</name>